<gene>
    <name evidence="3" type="ORF">GD627_06190</name>
</gene>
<organism evidence="3 4">
    <name type="scientific">Arthrobacter yangruifuii</name>
    <dbReference type="NCBI Taxonomy" id="2606616"/>
    <lineage>
        <taxon>Bacteria</taxon>
        <taxon>Bacillati</taxon>
        <taxon>Actinomycetota</taxon>
        <taxon>Actinomycetes</taxon>
        <taxon>Micrococcales</taxon>
        <taxon>Micrococcaceae</taxon>
        <taxon>Arthrobacter</taxon>
    </lineage>
</organism>
<feature type="domain" description="Glycosyltransferase GT-D fold" evidence="2">
    <location>
        <begin position="85"/>
        <end position="293"/>
    </location>
</feature>
<keyword evidence="1" id="KW-0175">Coiled coil</keyword>
<protein>
    <submittedName>
        <fullName evidence="3">DUF1792 domain-containing protein</fullName>
    </submittedName>
</protein>
<evidence type="ECO:0000256" key="1">
    <source>
        <dbReference type="SAM" id="Coils"/>
    </source>
</evidence>
<proteinExistence type="predicted"/>
<name>A0A5N6MRM8_9MICC</name>
<dbReference type="EMBL" id="VTFX01000002">
    <property type="protein sequence ID" value="KAD4007151.1"/>
    <property type="molecule type" value="Genomic_DNA"/>
</dbReference>
<evidence type="ECO:0000313" key="4">
    <source>
        <dbReference type="Proteomes" id="UP000326852"/>
    </source>
</evidence>
<evidence type="ECO:0000313" key="3">
    <source>
        <dbReference type="EMBL" id="KAD4007151.1"/>
    </source>
</evidence>
<evidence type="ECO:0000259" key="2">
    <source>
        <dbReference type="Pfam" id="PF08759"/>
    </source>
</evidence>
<feature type="coiled-coil region" evidence="1">
    <location>
        <begin position="10"/>
        <end position="37"/>
    </location>
</feature>
<accession>A0A5N6MRM8</accession>
<dbReference type="AlphaFoldDB" id="A0A5N6MRM8"/>
<sequence>MNTNPDSALLAKLAELMVEQNIELKKQTRELTQIRTQSVEQTNMLHVLGRIAMRETLIEVDRIIQSRQMTMMETVAAVAEGKSLGRWGDGEIKIMLQPEFDVTFQKYTPTLADDLRKLLLTYDDSSSSFLQAMPTVYTTRLWMGIWAETWHELKPLLESSKAQWGNTHVSRPIFFQRHGLAAVAAWRSVWQDKDVCIITGRGSRFDPIPELFDNVASIERIDSEPTDAYFTLEALKDRIGKRSDNNQVYLIALGPTGTVLAGHLASEAGGARHAIDIGHLVSSYRNVFKNGAQPEQLPVSV</sequence>
<dbReference type="RefSeq" id="WP_152271817.1">
    <property type="nucleotide sequence ID" value="NZ_VTFX01000002.1"/>
</dbReference>
<dbReference type="Proteomes" id="UP000326852">
    <property type="component" value="Unassembled WGS sequence"/>
</dbReference>
<keyword evidence="4" id="KW-1185">Reference proteome</keyword>
<dbReference type="Pfam" id="PF08759">
    <property type="entry name" value="GT-D"/>
    <property type="match status" value="1"/>
</dbReference>
<comment type="caution">
    <text evidence="3">The sequence shown here is derived from an EMBL/GenBank/DDBJ whole genome shotgun (WGS) entry which is preliminary data.</text>
</comment>
<reference evidence="3 4" key="1">
    <citation type="submission" date="2019-08" db="EMBL/GenBank/DDBJ databases">
        <title>Arthrobacter sp. nov., isolated from plateau pika and Tibetan wild ass.</title>
        <authorList>
            <person name="Ge Y."/>
        </authorList>
    </citation>
    <scope>NUCLEOTIDE SEQUENCE [LARGE SCALE GENOMIC DNA]</scope>
    <source>
        <strain evidence="3 4">785</strain>
    </source>
</reference>
<dbReference type="InterPro" id="IPR014869">
    <property type="entry name" value="GT-D"/>
</dbReference>